<evidence type="ECO:0000313" key="4">
    <source>
        <dbReference type="Proteomes" id="UP000076878"/>
    </source>
</evidence>
<feature type="region of interest" description="Disordered" evidence="1">
    <location>
        <begin position="33"/>
        <end position="65"/>
    </location>
</feature>
<dbReference type="AlphaFoldDB" id="A0A143YP68"/>
<reference evidence="2 4" key="1">
    <citation type="submission" date="2016-02" db="EMBL/GenBank/DDBJ databases">
        <authorList>
            <person name="Wen L."/>
            <person name="He K."/>
            <person name="Yang H."/>
        </authorList>
    </citation>
    <scope>NUCLEOTIDE SEQUENCE [LARGE SCALE GENOMIC DNA]</scope>
    <source>
        <strain evidence="2">Trichococcus_R210</strain>
    </source>
</reference>
<proteinExistence type="predicted"/>
<dbReference type="EMBL" id="FJNB01000007">
    <property type="protein sequence ID" value="CZQ93937.1"/>
    <property type="molecule type" value="Genomic_DNA"/>
</dbReference>
<keyword evidence="5" id="KW-1185">Reference proteome</keyword>
<evidence type="ECO:0000313" key="2">
    <source>
        <dbReference type="EMBL" id="CZQ93937.1"/>
    </source>
</evidence>
<sequence length="65" mass="7064">MEGISSDEKVLCRRKRFRKNVTSGCGGFAGVRIPHHASSSGQHSLTGVELTVARLSSDERSPHRS</sequence>
<dbReference type="Proteomes" id="UP000076878">
    <property type="component" value="Unassembled WGS sequence"/>
</dbReference>
<gene>
    <name evidence="3" type="ORF">SAMN05216375_10624</name>
    <name evidence="2" type="ORF">TR210_1174</name>
</gene>
<evidence type="ECO:0000256" key="1">
    <source>
        <dbReference type="SAM" id="MobiDB-lite"/>
    </source>
</evidence>
<evidence type="ECO:0000313" key="3">
    <source>
        <dbReference type="EMBL" id="SEI99732.1"/>
    </source>
</evidence>
<accession>A0A143YP68</accession>
<protein>
    <submittedName>
        <fullName evidence="2">Uncharacterized protein</fullName>
    </submittedName>
</protein>
<dbReference type="Proteomes" id="UP000199280">
    <property type="component" value="Unassembled WGS sequence"/>
</dbReference>
<feature type="compositionally biased region" description="Basic and acidic residues" evidence="1">
    <location>
        <begin position="56"/>
        <end position="65"/>
    </location>
</feature>
<dbReference type="EMBL" id="FNYT01000006">
    <property type="protein sequence ID" value="SEI99732.1"/>
    <property type="molecule type" value="Genomic_DNA"/>
</dbReference>
<organism evidence="2 4">
    <name type="scientific">Trichococcus ilyis</name>
    <dbReference type="NCBI Taxonomy" id="640938"/>
    <lineage>
        <taxon>Bacteria</taxon>
        <taxon>Bacillati</taxon>
        <taxon>Bacillota</taxon>
        <taxon>Bacilli</taxon>
        <taxon>Lactobacillales</taxon>
        <taxon>Carnobacteriaceae</taxon>
        <taxon>Trichococcus</taxon>
    </lineage>
</organism>
<evidence type="ECO:0000313" key="5">
    <source>
        <dbReference type="Proteomes" id="UP000199280"/>
    </source>
</evidence>
<reference evidence="3 5" key="2">
    <citation type="submission" date="2016-10" db="EMBL/GenBank/DDBJ databases">
        <authorList>
            <person name="Varghese N."/>
            <person name="Submissions S."/>
        </authorList>
    </citation>
    <scope>NUCLEOTIDE SEQUENCE [LARGE SCALE GENOMIC DNA]</scope>
    <source>
        <strain evidence="3 5">DSM 22150</strain>
    </source>
</reference>
<name>A0A143YP68_9LACT</name>